<dbReference type="Proteomes" id="UP000324513">
    <property type="component" value="Unassembled WGS sequence"/>
</dbReference>
<proteinExistence type="predicted"/>
<evidence type="ECO:0000313" key="3">
    <source>
        <dbReference type="Proteomes" id="UP000324513"/>
    </source>
</evidence>
<comment type="caution">
    <text evidence="2">The sequence shown here is derived from an EMBL/GenBank/DDBJ whole genome shotgun (WGS) entry which is preliminary data.</text>
</comment>
<feature type="domain" description="YopX protein" evidence="1">
    <location>
        <begin position="47"/>
        <end position="149"/>
    </location>
</feature>
<evidence type="ECO:0000259" key="1">
    <source>
        <dbReference type="Pfam" id="PF09643"/>
    </source>
</evidence>
<dbReference type="RefSeq" id="WP_081278463.1">
    <property type="nucleotide sequence ID" value="NZ_FLSS01000031.1"/>
</dbReference>
<dbReference type="EMBL" id="VNHK01000027">
    <property type="protein sequence ID" value="TYO83766.1"/>
    <property type="molecule type" value="Genomic_DNA"/>
</dbReference>
<protein>
    <submittedName>
        <fullName evidence="2">Phage protein (TIGR01671 family)</fullName>
    </submittedName>
</protein>
<accession>A0ABY3NAJ6</accession>
<organism evidence="2 3">
    <name type="scientific">Elizabethkingia miricola</name>
    <name type="common">Chryseobacterium miricola</name>
    <dbReference type="NCBI Taxonomy" id="172045"/>
    <lineage>
        <taxon>Bacteria</taxon>
        <taxon>Pseudomonadati</taxon>
        <taxon>Bacteroidota</taxon>
        <taxon>Flavobacteriia</taxon>
        <taxon>Flavobacteriales</taxon>
        <taxon>Weeksellaceae</taxon>
        <taxon>Elizabethkingia</taxon>
    </lineage>
</organism>
<gene>
    <name evidence="2" type="ORF">LX74_04043</name>
</gene>
<dbReference type="InterPro" id="IPR023385">
    <property type="entry name" value="YopX-like_C"/>
</dbReference>
<sequence>MKREIIFRGKRVDNGEWISGWLIKGFADSLYIMDECSYGEHLDYGGHAYGRFHKVIPETVGQFTGLLDKKNNKVFEGDIIEFKVDPSFYIDAKSGDKYIIEYYGAGFFMKPIIWGNRKIDAQNYVGLLPPYQTSNMRNHYEITGNIHESLTPNK</sequence>
<dbReference type="InterPro" id="IPR019096">
    <property type="entry name" value="YopX_protein"/>
</dbReference>
<reference evidence="2 3" key="1">
    <citation type="submission" date="2019-07" db="EMBL/GenBank/DDBJ databases">
        <title>Genomic Encyclopedia of Archaeal and Bacterial Type Strains, Phase II (KMG-II): from individual species to whole genera.</title>
        <authorList>
            <person name="Goeker M."/>
        </authorList>
    </citation>
    <scope>NUCLEOTIDE SEQUENCE [LARGE SCALE GENOMIC DNA]</scope>
    <source>
        <strain evidence="2 3">DSM 14571</strain>
    </source>
</reference>
<evidence type="ECO:0000313" key="2">
    <source>
        <dbReference type="EMBL" id="TYO83766.1"/>
    </source>
</evidence>
<keyword evidence="3" id="KW-1185">Reference proteome</keyword>
<dbReference type="Gene3D" id="2.30.30.290">
    <property type="entry name" value="YopX-like domains"/>
    <property type="match status" value="1"/>
</dbReference>
<dbReference type="SUPFAM" id="SSF159006">
    <property type="entry name" value="YopX-like"/>
    <property type="match status" value="1"/>
</dbReference>
<dbReference type="Pfam" id="PF09643">
    <property type="entry name" value="YopX"/>
    <property type="match status" value="1"/>
</dbReference>
<name>A0ABY3NAJ6_ELIMR</name>